<dbReference type="PRINTS" id="PR00111">
    <property type="entry name" value="ABHYDROLASE"/>
</dbReference>
<reference evidence="2 3" key="1">
    <citation type="submission" date="2024-07" db="EMBL/GenBank/DDBJ databases">
        <title>Marimonas sp.nov., isolated from tidal-flat sediment.</title>
        <authorList>
            <person name="Jayan J.N."/>
            <person name="Lee S.S."/>
        </authorList>
    </citation>
    <scope>NUCLEOTIDE SEQUENCE [LARGE SCALE GENOMIC DNA]</scope>
    <source>
        <strain evidence="2 3">MJW-29</strain>
    </source>
</reference>
<keyword evidence="2" id="KW-0378">Hydrolase</keyword>
<name>A0ABV3RRW7_9RHOB</name>
<sequence length="289" mass="31455">MDWERHQDSWPHATHSRFVFCKPHRWHVQEMGEGPLLMLIHGAGGATQSWRHLMPLLAQHYHVVAVDLPGQGFTRSGAQQRMGLVPMAQDLTGLCLDQDWQPAVLIGHSAGAAIALEMAQHRSPAPPVVGLNAALGTFKGLAGVLFPLMAKALAMTPWVARLFTASTSRPGSVTRLIKGTGSDLPSEDLRWYRALVSDEAHVDGTLAMMAQWDLTPLQRALPSHPSRTLLIVGENDRTVPPSTSRDVAARIPDCKMMSLPGLGHLAHEENAEAVFAAMADFLRENAVSD</sequence>
<feature type="domain" description="AB hydrolase-1" evidence="1">
    <location>
        <begin position="39"/>
        <end position="277"/>
    </location>
</feature>
<comment type="caution">
    <text evidence="2">The sequence shown here is derived from an EMBL/GenBank/DDBJ whole genome shotgun (WGS) entry which is preliminary data.</text>
</comment>
<dbReference type="EMBL" id="JBFNXX010000020">
    <property type="protein sequence ID" value="MEW9921740.1"/>
    <property type="molecule type" value="Genomic_DNA"/>
</dbReference>
<dbReference type="PANTHER" id="PTHR43689:SF8">
    <property type="entry name" value="ALPHA_BETA-HYDROLASES SUPERFAMILY PROTEIN"/>
    <property type="match status" value="1"/>
</dbReference>
<dbReference type="SUPFAM" id="SSF53474">
    <property type="entry name" value="alpha/beta-Hydrolases"/>
    <property type="match status" value="1"/>
</dbReference>
<dbReference type="Gene3D" id="3.40.50.1820">
    <property type="entry name" value="alpha/beta hydrolase"/>
    <property type="match status" value="1"/>
</dbReference>
<dbReference type="RefSeq" id="WP_367879441.1">
    <property type="nucleotide sequence ID" value="NZ_JBFNXX010000020.1"/>
</dbReference>
<dbReference type="NCBIfam" id="TIGR03056">
    <property type="entry name" value="bchO_mg_che_rel"/>
    <property type="match status" value="1"/>
</dbReference>
<gene>
    <name evidence="2" type="primary">bchO</name>
    <name evidence="2" type="ORF">AB2B41_19200</name>
</gene>
<evidence type="ECO:0000259" key="1">
    <source>
        <dbReference type="Pfam" id="PF12697"/>
    </source>
</evidence>
<proteinExistence type="predicted"/>
<dbReference type="InterPro" id="IPR017497">
    <property type="entry name" value="BchO"/>
</dbReference>
<evidence type="ECO:0000313" key="2">
    <source>
        <dbReference type="EMBL" id="MEW9921740.1"/>
    </source>
</evidence>
<dbReference type="InterPro" id="IPR000073">
    <property type="entry name" value="AB_hydrolase_1"/>
</dbReference>
<organism evidence="2 3">
    <name type="scientific">Sulfitobacter sediminis</name>
    <dbReference type="NCBI Taxonomy" id="3234186"/>
    <lineage>
        <taxon>Bacteria</taxon>
        <taxon>Pseudomonadati</taxon>
        <taxon>Pseudomonadota</taxon>
        <taxon>Alphaproteobacteria</taxon>
        <taxon>Rhodobacterales</taxon>
        <taxon>Roseobacteraceae</taxon>
        <taxon>Sulfitobacter</taxon>
    </lineage>
</organism>
<dbReference type="PANTHER" id="PTHR43689">
    <property type="entry name" value="HYDROLASE"/>
    <property type="match status" value="1"/>
</dbReference>
<dbReference type="GO" id="GO:0016787">
    <property type="term" value="F:hydrolase activity"/>
    <property type="evidence" value="ECO:0007669"/>
    <property type="project" value="UniProtKB-KW"/>
</dbReference>
<dbReference type="Pfam" id="PF12697">
    <property type="entry name" value="Abhydrolase_6"/>
    <property type="match status" value="1"/>
</dbReference>
<keyword evidence="3" id="KW-1185">Reference proteome</keyword>
<protein>
    <submittedName>
        <fullName evidence="2">Alpha/beta fold hydrolase BchO</fullName>
    </submittedName>
</protein>
<evidence type="ECO:0000313" key="3">
    <source>
        <dbReference type="Proteomes" id="UP001556098"/>
    </source>
</evidence>
<dbReference type="InterPro" id="IPR029058">
    <property type="entry name" value="AB_hydrolase_fold"/>
</dbReference>
<accession>A0ABV3RRW7</accession>
<dbReference type="Proteomes" id="UP001556098">
    <property type="component" value="Unassembled WGS sequence"/>
</dbReference>